<feature type="region of interest" description="Disordered" evidence="2">
    <location>
        <begin position="1"/>
        <end position="75"/>
    </location>
</feature>
<keyword evidence="1" id="KW-0863">Zinc-finger</keyword>
<dbReference type="CDD" id="cd19757">
    <property type="entry name" value="Bbox1"/>
    <property type="match status" value="1"/>
</dbReference>
<feature type="compositionally biased region" description="Polar residues" evidence="2">
    <location>
        <begin position="7"/>
        <end position="22"/>
    </location>
</feature>
<dbReference type="EMBL" id="JAIWYP010000010">
    <property type="protein sequence ID" value="KAH3746429.1"/>
    <property type="molecule type" value="Genomic_DNA"/>
</dbReference>
<proteinExistence type="predicted"/>
<evidence type="ECO:0000313" key="5">
    <source>
        <dbReference type="Proteomes" id="UP000828390"/>
    </source>
</evidence>
<dbReference type="SUPFAM" id="SSF101898">
    <property type="entry name" value="NHL repeat"/>
    <property type="match status" value="1"/>
</dbReference>
<dbReference type="PANTHER" id="PTHR25462:SF229">
    <property type="entry name" value="TRANSCRIPTION INTERMEDIARY FACTOR 1-BETA"/>
    <property type="match status" value="1"/>
</dbReference>
<organism evidence="4 5">
    <name type="scientific">Dreissena polymorpha</name>
    <name type="common">Zebra mussel</name>
    <name type="synonym">Mytilus polymorpha</name>
    <dbReference type="NCBI Taxonomy" id="45954"/>
    <lineage>
        <taxon>Eukaryota</taxon>
        <taxon>Metazoa</taxon>
        <taxon>Spiralia</taxon>
        <taxon>Lophotrochozoa</taxon>
        <taxon>Mollusca</taxon>
        <taxon>Bivalvia</taxon>
        <taxon>Autobranchia</taxon>
        <taxon>Heteroconchia</taxon>
        <taxon>Euheterodonta</taxon>
        <taxon>Imparidentia</taxon>
        <taxon>Neoheterodontei</taxon>
        <taxon>Myida</taxon>
        <taxon>Dreissenoidea</taxon>
        <taxon>Dreissenidae</taxon>
        <taxon>Dreissena</taxon>
    </lineage>
</organism>
<evidence type="ECO:0000256" key="1">
    <source>
        <dbReference type="PROSITE-ProRule" id="PRU00024"/>
    </source>
</evidence>
<feature type="domain" description="B box-type" evidence="3">
    <location>
        <begin position="163"/>
        <end position="197"/>
    </location>
</feature>
<keyword evidence="1" id="KW-0862">Zinc</keyword>
<dbReference type="Gene3D" id="2.120.10.30">
    <property type="entry name" value="TolB, C-terminal domain"/>
    <property type="match status" value="1"/>
</dbReference>
<comment type="caution">
    <text evidence="4">The sequence shown here is derived from an EMBL/GenBank/DDBJ whole genome shotgun (WGS) entry which is preliminary data.</text>
</comment>
<dbReference type="GO" id="GO:0006513">
    <property type="term" value="P:protein monoubiquitination"/>
    <property type="evidence" value="ECO:0007669"/>
    <property type="project" value="TreeGrafter"/>
</dbReference>
<dbReference type="InterPro" id="IPR047153">
    <property type="entry name" value="TRIM45/56/19-like"/>
</dbReference>
<dbReference type="PANTHER" id="PTHR25462">
    <property type="entry name" value="BONUS, ISOFORM C-RELATED"/>
    <property type="match status" value="1"/>
</dbReference>
<gene>
    <name evidence="4" type="ORF">DPMN_180837</name>
</gene>
<reference evidence="4" key="2">
    <citation type="submission" date="2020-11" db="EMBL/GenBank/DDBJ databases">
        <authorList>
            <person name="McCartney M.A."/>
            <person name="Auch B."/>
            <person name="Kono T."/>
            <person name="Mallez S."/>
            <person name="Becker A."/>
            <person name="Gohl D.M."/>
            <person name="Silverstein K.A.T."/>
            <person name="Koren S."/>
            <person name="Bechman K.B."/>
            <person name="Herman A."/>
            <person name="Abrahante J.E."/>
            <person name="Garbe J."/>
        </authorList>
    </citation>
    <scope>NUCLEOTIDE SEQUENCE</scope>
    <source>
        <strain evidence="4">Duluth1</strain>
        <tissue evidence="4">Whole animal</tissue>
    </source>
</reference>
<accession>A0A9D4DBM9</accession>
<sequence length="653" mass="72093">MDAKSVGTGSVITNATGSSETYVNGHGAVSMPDGPSADIEGAASADAEGTGSGNEEENKPAGRRWRGPPKNSSRYGIKHSLQRMAVKYTPPKIEGPKKPLHACAPCAREHLDVDASSYCSDCKEKLCSGCSAQHRRFLVLKTHKLVGLEEAPKAEVVKVERIKLTETCATHANKLLDLYCRSHDQVACSACIALSHKGCGEPEYVSTIAADLLKTGLQKVTNDELSRVKKDIFLLKLRRLADKNRFTKAKDDILVTIEGIQKQVMEIFDKLAQSARDKLTTHFDKKMGAIKGDIKSCDNAIASLEDSIKKTKAENDAQLLINIKRDCRASLEIGEQVLIKVTERLGQEDVKFTVDNGILEWLRKLTALGKFEHEVSIYSGIFFGKSDLDQKSDTEKENYVFNNLLNLPNGFTIVSDWKNKRLKILDTNYNLRNHCDTPGEPYALCSVQPNMIAVTLRDEKIIQFVSLDNTKMKLDRKFKIDEYCRGIACKNNQLFITCGGGEGEIHGQLRVYSLHGALVRVFEEDIQGKPFFGQPKDVVINDEGTRFHVADLKRGVVTISPEGRLLSIFHDPGLVSPLGLCMDGKGNLFVSGCESNNVIQFTGEGKKLSEVLNETDGLTRPLAICCHESVIPRLVVASEDSCTIKVYTLQEKL</sequence>
<evidence type="ECO:0000259" key="3">
    <source>
        <dbReference type="PROSITE" id="PS50119"/>
    </source>
</evidence>
<reference evidence="4" key="1">
    <citation type="journal article" date="2019" name="bioRxiv">
        <title>The Genome of the Zebra Mussel, Dreissena polymorpha: A Resource for Invasive Species Research.</title>
        <authorList>
            <person name="McCartney M.A."/>
            <person name="Auch B."/>
            <person name="Kono T."/>
            <person name="Mallez S."/>
            <person name="Zhang Y."/>
            <person name="Obille A."/>
            <person name="Becker A."/>
            <person name="Abrahante J.E."/>
            <person name="Garbe J."/>
            <person name="Badalamenti J.P."/>
            <person name="Herman A."/>
            <person name="Mangelson H."/>
            <person name="Liachko I."/>
            <person name="Sullivan S."/>
            <person name="Sone E.D."/>
            <person name="Koren S."/>
            <person name="Silverstein K.A.T."/>
            <person name="Beckman K.B."/>
            <person name="Gohl D.M."/>
        </authorList>
    </citation>
    <scope>NUCLEOTIDE SEQUENCE</scope>
    <source>
        <strain evidence="4">Duluth1</strain>
        <tissue evidence="4">Whole animal</tissue>
    </source>
</reference>
<dbReference type="Gene3D" id="3.30.160.60">
    <property type="entry name" value="Classic Zinc Finger"/>
    <property type="match status" value="1"/>
</dbReference>
<dbReference type="GO" id="GO:0061630">
    <property type="term" value="F:ubiquitin protein ligase activity"/>
    <property type="evidence" value="ECO:0007669"/>
    <property type="project" value="TreeGrafter"/>
</dbReference>
<dbReference type="AlphaFoldDB" id="A0A9D4DBM9"/>
<protein>
    <recommendedName>
        <fullName evidence="3">B box-type domain-containing protein</fullName>
    </recommendedName>
</protein>
<name>A0A9D4DBM9_DREPO</name>
<dbReference type="Proteomes" id="UP000828390">
    <property type="component" value="Unassembled WGS sequence"/>
</dbReference>
<evidence type="ECO:0000313" key="4">
    <source>
        <dbReference type="EMBL" id="KAH3746429.1"/>
    </source>
</evidence>
<keyword evidence="5" id="KW-1185">Reference proteome</keyword>
<dbReference type="InterPro" id="IPR011042">
    <property type="entry name" value="6-blade_b-propeller_TolB-like"/>
</dbReference>
<feature type="domain" description="B box-type" evidence="3">
    <location>
        <begin position="98"/>
        <end position="148"/>
    </location>
</feature>
<dbReference type="GO" id="GO:0008270">
    <property type="term" value="F:zinc ion binding"/>
    <property type="evidence" value="ECO:0007669"/>
    <property type="project" value="UniProtKB-KW"/>
</dbReference>
<dbReference type="InterPro" id="IPR000315">
    <property type="entry name" value="Znf_B-box"/>
</dbReference>
<dbReference type="SUPFAM" id="SSF57845">
    <property type="entry name" value="B-box zinc-binding domain"/>
    <property type="match status" value="1"/>
</dbReference>
<keyword evidence="1" id="KW-0479">Metal-binding</keyword>
<evidence type="ECO:0000256" key="2">
    <source>
        <dbReference type="SAM" id="MobiDB-lite"/>
    </source>
</evidence>
<dbReference type="OrthoDB" id="6131306at2759"/>
<dbReference type="PROSITE" id="PS50119">
    <property type="entry name" value="ZF_BBOX"/>
    <property type="match status" value="2"/>
</dbReference>